<evidence type="ECO:0000256" key="4">
    <source>
        <dbReference type="ARBA" id="ARBA00012574"/>
    </source>
</evidence>
<evidence type="ECO:0000256" key="11">
    <source>
        <dbReference type="SAM" id="SignalP"/>
    </source>
</evidence>
<dbReference type="InterPro" id="IPR007865">
    <property type="entry name" value="Aminopep_P_N"/>
</dbReference>
<accession>A0A6I6MNR0</accession>
<keyword evidence="8" id="KW-0482">Metalloprotease</keyword>
<evidence type="ECO:0000256" key="3">
    <source>
        <dbReference type="ARBA" id="ARBA00008766"/>
    </source>
</evidence>
<dbReference type="EC" id="3.4.11.9" evidence="4"/>
<evidence type="ECO:0000256" key="6">
    <source>
        <dbReference type="ARBA" id="ARBA00022723"/>
    </source>
</evidence>
<dbReference type="InterPro" id="IPR001131">
    <property type="entry name" value="Peptidase_M24B_aminopep-P_CS"/>
</dbReference>
<feature type="signal peptide" evidence="11">
    <location>
        <begin position="1"/>
        <end position="23"/>
    </location>
</feature>
<evidence type="ECO:0000313" key="13">
    <source>
        <dbReference type="EMBL" id="QGZ94407.1"/>
    </source>
</evidence>
<reference evidence="14" key="1">
    <citation type="submission" date="2019-12" db="EMBL/GenBank/DDBJ databases">
        <title>Complete genome of Terracaulis silvestris 0127_4.</title>
        <authorList>
            <person name="Vieira S."/>
            <person name="Riedel T."/>
            <person name="Sproer C."/>
            <person name="Pascual J."/>
            <person name="Boedeker C."/>
            <person name="Overmann J."/>
        </authorList>
    </citation>
    <scope>NUCLEOTIDE SEQUENCE [LARGE SCALE GENOMIC DNA]</scope>
    <source>
        <strain evidence="14">0127_4</strain>
    </source>
</reference>
<dbReference type="PROSITE" id="PS00491">
    <property type="entry name" value="PROLINE_PEPTIDASE"/>
    <property type="match status" value="1"/>
</dbReference>
<dbReference type="AlphaFoldDB" id="A0A6I6MNR0"/>
<dbReference type="Pfam" id="PF00557">
    <property type="entry name" value="Peptidase_M24"/>
    <property type="match status" value="1"/>
</dbReference>
<evidence type="ECO:0000256" key="7">
    <source>
        <dbReference type="ARBA" id="ARBA00022801"/>
    </source>
</evidence>
<comment type="catalytic activity">
    <reaction evidence="1">
        <text>Release of any N-terminal amino acid, including proline, that is linked to proline, even from a dipeptide or tripeptide.</text>
        <dbReference type="EC" id="3.4.11.9"/>
    </reaction>
</comment>
<keyword evidence="14" id="KW-1185">Reference proteome</keyword>
<dbReference type="RefSeq" id="WP_158765349.1">
    <property type="nucleotide sequence ID" value="NZ_CP047045.1"/>
</dbReference>
<dbReference type="EMBL" id="CP047045">
    <property type="protein sequence ID" value="QGZ94407.1"/>
    <property type="molecule type" value="Genomic_DNA"/>
</dbReference>
<dbReference type="Pfam" id="PF05195">
    <property type="entry name" value="AMP_N"/>
    <property type="match status" value="1"/>
</dbReference>
<evidence type="ECO:0000313" key="14">
    <source>
        <dbReference type="Proteomes" id="UP000431269"/>
    </source>
</evidence>
<dbReference type="InterPro" id="IPR052433">
    <property type="entry name" value="X-Pro_dipept-like"/>
</dbReference>
<dbReference type="GO" id="GO:0006508">
    <property type="term" value="P:proteolysis"/>
    <property type="evidence" value="ECO:0007669"/>
    <property type="project" value="UniProtKB-KW"/>
</dbReference>
<keyword evidence="6 10" id="KW-0479">Metal-binding</keyword>
<proteinExistence type="inferred from homology"/>
<dbReference type="InterPro" id="IPR036005">
    <property type="entry name" value="Creatinase/aminopeptidase-like"/>
</dbReference>
<gene>
    <name evidence="13" type="primary">pepP</name>
    <name evidence="13" type="ORF">DSM104635_01225</name>
</gene>
<keyword evidence="5" id="KW-0645">Protease</keyword>
<dbReference type="Proteomes" id="UP000431269">
    <property type="component" value="Chromosome"/>
</dbReference>
<dbReference type="InterPro" id="IPR029149">
    <property type="entry name" value="Creatin/AminoP/Spt16_N"/>
</dbReference>
<keyword evidence="7 13" id="KW-0378">Hydrolase</keyword>
<evidence type="ECO:0000259" key="12">
    <source>
        <dbReference type="SMART" id="SM01011"/>
    </source>
</evidence>
<protein>
    <recommendedName>
        <fullName evidence="4">Xaa-Pro aminopeptidase</fullName>
        <ecNumber evidence="4">3.4.11.9</ecNumber>
    </recommendedName>
</protein>
<keyword evidence="11" id="KW-0732">Signal</keyword>
<evidence type="ECO:0000256" key="8">
    <source>
        <dbReference type="ARBA" id="ARBA00023049"/>
    </source>
</evidence>
<feature type="chain" id="PRO_5026051265" description="Xaa-Pro aminopeptidase" evidence="11">
    <location>
        <begin position="24"/>
        <end position="432"/>
    </location>
</feature>
<evidence type="ECO:0000256" key="10">
    <source>
        <dbReference type="RuleBase" id="RU000590"/>
    </source>
</evidence>
<dbReference type="SMART" id="SM01011">
    <property type="entry name" value="AMP_N"/>
    <property type="match status" value="1"/>
</dbReference>
<keyword evidence="9" id="KW-0464">Manganese</keyword>
<dbReference type="GO" id="GO:0030145">
    <property type="term" value="F:manganese ion binding"/>
    <property type="evidence" value="ECO:0007669"/>
    <property type="project" value="InterPro"/>
</dbReference>
<dbReference type="InterPro" id="IPR000994">
    <property type="entry name" value="Pept_M24"/>
</dbReference>
<sequence length="432" mass="47648">MMHRRALLGSLAGASATLGQASAQENTYATPGPPQPFPPEVFRERRRRLMDQIRGGVAVIYSATTLEGEGQDPNFLYLTGIADEVNCALVLAPEERINKETLFLANRDIESERWEGARMPLGSEVERITGIANVSRMGGLGGQVTGMASRAGKLCFMGPLAGPNAPVPRALELYRNIQTRVPGVSIEQSAMMIPYMREQKEPREVEKIRRAITATERGHRAAMRRARVGMHEYDVKDIIEFEFRAEGARGMAFPSIVGAGRNSAVLHYPLDTNTIQAGDMVLCDLGAKYDYYCADITRTFPISGRFNDEQRRIYELVLQAQEAAFRVARPGVHYSALQDAADNVFRQAGLIDSFWHGLGHFVGLEVHDAGDYNRPLPVGACFTIEPGLYLPDRGFGVRIEDMYLITRNGCEHMTASVPRTVAEVEAWIAGGA</sequence>
<keyword evidence="13" id="KW-0031">Aminopeptidase</keyword>
<evidence type="ECO:0000256" key="9">
    <source>
        <dbReference type="ARBA" id="ARBA00023211"/>
    </source>
</evidence>
<dbReference type="PANTHER" id="PTHR43226">
    <property type="entry name" value="XAA-PRO AMINOPEPTIDASE 3"/>
    <property type="match status" value="1"/>
</dbReference>
<organism evidence="13 14">
    <name type="scientific">Terricaulis silvestris</name>
    <dbReference type="NCBI Taxonomy" id="2686094"/>
    <lineage>
        <taxon>Bacteria</taxon>
        <taxon>Pseudomonadati</taxon>
        <taxon>Pseudomonadota</taxon>
        <taxon>Alphaproteobacteria</taxon>
        <taxon>Caulobacterales</taxon>
        <taxon>Caulobacteraceae</taxon>
        <taxon>Terricaulis</taxon>
    </lineage>
</organism>
<comment type="cofactor">
    <cofactor evidence="2">
        <name>Mn(2+)</name>
        <dbReference type="ChEBI" id="CHEBI:29035"/>
    </cofactor>
</comment>
<evidence type="ECO:0000256" key="5">
    <source>
        <dbReference type="ARBA" id="ARBA00022670"/>
    </source>
</evidence>
<dbReference type="Gene3D" id="3.40.350.10">
    <property type="entry name" value="Creatinase/prolidase N-terminal domain"/>
    <property type="match status" value="1"/>
</dbReference>
<evidence type="ECO:0000256" key="2">
    <source>
        <dbReference type="ARBA" id="ARBA00001936"/>
    </source>
</evidence>
<dbReference type="GO" id="GO:0005829">
    <property type="term" value="C:cytosol"/>
    <property type="evidence" value="ECO:0007669"/>
    <property type="project" value="TreeGrafter"/>
</dbReference>
<evidence type="ECO:0000256" key="1">
    <source>
        <dbReference type="ARBA" id="ARBA00001424"/>
    </source>
</evidence>
<feature type="domain" description="Aminopeptidase P N-terminal" evidence="12">
    <location>
        <begin position="37"/>
        <end position="164"/>
    </location>
</feature>
<comment type="similarity">
    <text evidence="3 10">Belongs to the peptidase M24B family.</text>
</comment>
<dbReference type="SUPFAM" id="SSF55920">
    <property type="entry name" value="Creatinase/aminopeptidase"/>
    <property type="match status" value="1"/>
</dbReference>
<dbReference type="KEGG" id="tsv:DSM104635_01225"/>
<dbReference type="GO" id="GO:0070006">
    <property type="term" value="F:metalloaminopeptidase activity"/>
    <property type="evidence" value="ECO:0007669"/>
    <property type="project" value="InterPro"/>
</dbReference>
<dbReference type="SUPFAM" id="SSF53092">
    <property type="entry name" value="Creatinase/prolidase N-terminal domain"/>
    <property type="match status" value="1"/>
</dbReference>
<dbReference type="Gene3D" id="3.90.230.10">
    <property type="entry name" value="Creatinase/methionine aminopeptidase superfamily"/>
    <property type="match status" value="1"/>
</dbReference>
<dbReference type="PANTHER" id="PTHR43226:SF4">
    <property type="entry name" value="XAA-PRO AMINOPEPTIDASE 3"/>
    <property type="match status" value="1"/>
</dbReference>
<name>A0A6I6MNR0_9CAUL</name>